<gene>
    <name evidence="1" type="ORF">FHW12_003408</name>
</gene>
<dbReference type="InterPro" id="IPR029063">
    <property type="entry name" value="SAM-dependent_MTases_sf"/>
</dbReference>
<accession>A0A839EZD3</accession>
<dbReference type="Gene3D" id="3.40.50.150">
    <property type="entry name" value="Vaccinia Virus protein VP39"/>
    <property type="match status" value="1"/>
</dbReference>
<proteinExistence type="predicted"/>
<dbReference type="SUPFAM" id="SSF53335">
    <property type="entry name" value="S-adenosyl-L-methionine-dependent methyltransferases"/>
    <property type="match status" value="1"/>
</dbReference>
<comment type="caution">
    <text evidence="1">The sequence shown here is derived from an EMBL/GenBank/DDBJ whole genome shotgun (WGS) entry which is preliminary data.</text>
</comment>
<name>A0A839EZD3_9GAMM</name>
<evidence type="ECO:0000313" key="1">
    <source>
        <dbReference type="EMBL" id="MBA8889165.1"/>
    </source>
</evidence>
<dbReference type="Proteomes" id="UP000550401">
    <property type="component" value="Unassembled WGS sequence"/>
</dbReference>
<dbReference type="AlphaFoldDB" id="A0A839EZD3"/>
<dbReference type="GO" id="GO:0032259">
    <property type="term" value="P:methylation"/>
    <property type="evidence" value="ECO:0007669"/>
    <property type="project" value="UniProtKB-KW"/>
</dbReference>
<keyword evidence="1" id="KW-0489">Methyltransferase</keyword>
<dbReference type="GO" id="GO:0008168">
    <property type="term" value="F:methyltransferase activity"/>
    <property type="evidence" value="ECO:0007669"/>
    <property type="project" value="UniProtKB-KW"/>
</dbReference>
<evidence type="ECO:0000313" key="2">
    <source>
        <dbReference type="Proteomes" id="UP000550401"/>
    </source>
</evidence>
<reference evidence="1 2" key="1">
    <citation type="submission" date="2020-07" db="EMBL/GenBank/DDBJ databases">
        <title>Genomic Encyclopedia of Type Strains, Phase IV (KMG-V): Genome sequencing to study the core and pangenomes of soil and plant-associated prokaryotes.</title>
        <authorList>
            <person name="Whitman W."/>
        </authorList>
    </citation>
    <scope>NUCLEOTIDE SEQUENCE [LARGE SCALE GENOMIC DNA]</scope>
    <source>
        <strain evidence="1 2">RH2WT43</strain>
    </source>
</reference>
<sequence>MAAFGTLAAFTRKALDRADDLARDRWYGVDTGGYASTGELGTDVRESVHYATMPWRHVRAALACVPLDERERVLLDYGCGRGRVLVAAAARPYRRVIGVELSRLAEDARANLAAMRGRRTQDVCVERGDAGAFVVPDDVNLAYFYNPFRGAVLDRVIGQLQASLQRAPRTLYVAYFNHDHFDRQLGDAAWLRRRETRMATADTSFALYEASA</sequence>
<keyword evidence="2" id="KW-1185">Reference proteome</keyword>
<organism evidence="1 2">
    <name type="scientific">Dokdonella fugitiva</name>
    <dbReference type="NCBI Taxonomy" id="328517"/>
    <lineage>
        <taxon>Bacteria</taxon>
        <taxon>Pseudomonadati</taxon>
        <taxon>Pseudomonadota</taxon>
        <taxon>Gammaproteobacteria</taxon>
        <taxon>Lysobacterales</taxon>
        <taxon>Rhodanobacteraceae</taxon>
        <taxon>Dokdonella</taxon>
    </lineage>
</organism>
<dbReference type="RefSeq" id="WP_182532214.1">
    <property type="nucleotide sequence ID" value="NZ_JACGXL010000006.1"/>
</dbReference>
<keyword evidence="1" id="KW-0808">Transferase</keyword>
<protein>
    <submittedName>
        <fullName evidence="1">SAM-dependent methyltransferase</fullName>
    </submittedName>
</protein>
<dbReference type="EMBL" id="JACGXL010000006">
    <property type="protein sequence ID" value="MBA8889165.1"/>
    <property type="molecule type" value="Genomic_DNA"/>
</dbReference>